<dbReference type="PANTHER" id="PTHR30329">
    <property type="entry name" value="STATOR ELEMENT OF FLAGELLAR MOTOR COMPLEX"/>
    <property type="match status" value="1"/>
</dbReference>
<proteinExistence type="predicted"/>
<organism evidence="7 8">
    <name type="scientific">Gulbenkiania indica</name>
    <dbReference type="NCBI Taxonomy" id="375574"/>
    <lineage>
        <taxon>Bacteria</taxon>
        <taxon>Pseudomonadati</taxon>
        <taxon>Pseudomonadota</taxon>
        <taxon>Betaproteobacteria</taxon>
        <taxon>Neisseriales</taxon>
        <taxon>Chromobacteriaceae</taxon>
        <taxon>Gulbenkiania</taxon>
    </lineage>
</organism>
<evidence type="ECO:0000259" key="6">
    <source>
        <dbReference type="PROSITE" id="PS51123"/>
    </source>
</evidence>
<dbReference type="STRING" id="375574.GCA_001418035_00552"/>
<evidence type="ECO:0000313" key="8">
    <source>
        <dbReference type="Proteomes" id="UP000243535"/>
    </source>
</evidence>
<dbReference type="PANTHER" id="PTHR30329:SF21">
    <property type="entry name" value="LIPOPROTEIN YIAD-RELATED"/>
    <property type="match status" value="1"/>
</dbReference>
<keyword evidence="8" id="KW-1185">Reference proteome</keyword>
<evidence type="ECO:0000256" key="2">
    <source>
        <dbReference type="ARBA" id="ARBA00023136"/>
    </source>
</evidence>
<protein>
    <submittedName>
        <fullName evidence="7">OmpA family</fullName>
    </submittedName>
</protein>
<feature type="chain" id="PRO_5005503462" evidence="5">
    <location>
        <begin position="21"/>
        <end position="172"/>
    </location>
</feature>
<dbReference type="AlphaFoldDB" id="A0A0K6GTE8"/>
<evidence type="ECO:0000313" key="7">
    <source>
        <dbReference type="EMBL" id="CUA81907.1"/>
    </source>
</evidence>
<dbReference type="PRINTS" id="PR01021">
    <property type="entry name" value="OMPADOMAIN"/>
</dbReference>
<evidence type="ECO:0000256" key="3">
    <source>
        <dbReference type="ARBA" id="ARBA00023237"/>
    </source>
</evidence>
<name>A0A0K6GTE8_9NEIS</name>
<accession>A0A0K6GTE8</accession>
<keyword evidence="2 4" id="KW-0472">Membrane</keyword>
<dbReference type="SUPFAM" id="SSF103088">
    <property type="entry name" value="OmpA-like"/>
    <property type="match status" value="1"/>
</dbReference>
<evidence type="ECO:0000256" key="4">
    <source>
        <dbReference type="PROSITE-ProRule" id="PRU00473"/>
    </source>
</evidence>
<dbReference type="RefSeq" id="WP_054286675.1">
    <property type="nucleotide sequence ID" value="NZ_CYHA01000001.1"/>
</dbReference>
<dbReference type="InterPro" id="IPR006665">
    <property type="entry name" value="OmpA-like"/>
</dbReference>
<reference evidence="8" key="1">
    <citation type="submission" date="2015-08" db="EMBL/GenBank/DDBJ databases">
        <authorList>
            <person name="Varghese N."/>
        </authorList>
    </citation>
    <scope>NUCLEOTIDE SEQUENCE [LARGE SCALE GENOMIC DNA]</scope>
    <source>
        <strain evidence="8">DSM 17901</strain>
    </source>
</reference>
<comment type="subcellular location">
    <subcellularLocation>
        <location evidence="1">Cell outer membrane</location>
    </subcellularLocation>
</comment>
<dbReference type="PROSITE" id="PS51123">
    <property type="entry name" value="OMPA_2"/>
    <property type="match status" value="1"/>
</dbReference>
<gene>
    <name evidence="7" type="ORF">Ga0061063_0754</name>
</gene>
<dbReference type="Gene3D" id="3.30.1330.60">
    <property type="entry name" value="OmpA-like domain"/>
    <property type="match status" value="1"/>
</dbReference>
<dbReference type="Proteomes" id="UP000243535">
    <property type="component" value="Unassembled WGS sequence"/>
</dbReference>
<keyword evidence="5" id="KW-0732">Signal</keyword>
<dbReference type="EMBL" id="CYHA01000001">
    <property type="protein sequence ID" value="CUA81907.1"/>
    <property type="molecule type" value="Genomic_DNA"/>
</dbReference>
<sequence>MKNRLALSGGLLALSLLAGCATPPQPGVRVSQTARGVEISSTDSILFDTGKYEVNAGGSTFLERIADLLKNKTRSNVVIEGHTDNVGRNDYNQELSELRALSVVKALVDRGVSKTRMKAIGYGASRPVADNGSEAGRRMNRRTDIIILGEKKENLGTDLLSDLKSRIKNLFQ</sequence>
<evidence type="ECO:0000256" key="1">
    <source>
        <dbReference type="ARBA" id="ARBA00004442"/>
    </source>
</evidence>
<evidence type="ECO:0000256" key="5">
    <source>
        <dbReference type="SAM" id="SignalP"/>
    </source>
</evidence>
<feature type="domain" description="OmpA-like" evidence="6">
    <location>
        <begin position="34"/>
        <end position="151"/>
    </location>
</feature>
<keyword evidence="3" id="KW-0998">Cell outer membrane</keyword>
<dbReference type="PROSITE" id="PS51257">
    <property type="entry name" value="PROKAR_LIPOPROTEIN"/>
    <property type="match status" value="1"/>
</dbReference>
<dbReference type="InterPro" id="IPR050330">
    <property type="entry name" value="Bact_OuterMem_StrucFunc"/>
</dbReference>
<dbReference type="Pfam" id="PF00691">
    <property type="entry name" value="OmpA"/>
    <property type="match status" value="1"/>
</dbReference>
<dbReference type="InterPro" id="IPR036737">
    <property type="entry name" value="OmpA-like_sf"/>
</dbReference>
<dbReference type="PRINTS" id="PR01023">
    <property type="entry name" value="NAFLGMOTY"/>
</dbReference>
<dbReference type="CDD" id="cd07185">
    <property type="entry name" value="OmpA_C-like"/>
    <property type="match status" value="1"/>
</dbReference>
<dbReference type="GO" id="GO:0009279">
    <property type="term" value="C:cell outer membrane"/>
    <property type="evidence" value="ECO:0007669"/>
    <property type="project" value="UniProtKB-SubCell"/>
</dbReference>
<feature type="signal peptide" evidence="5">
    <location>
        <begin position="1"/>
        <end position="20"/>
    </location>
</feature>
<dbReference type="InterPro" id="IPR006664">
    <property type="entry name" value="OMP_bac"/>
</dbReference>